<evidence type="ECO:0000313" key="6">
    <source>
        <dbReference type="EMBL" id="QCD85706.1"/>
    </source>
</evidence>
<accession>A0A4D6LBD3</accession>
<dbReference type="PANTHER" id="PTHR47186:SF43">
    <property type="entry name" value="TYPE DISEASE RESISTANCE PROTEIN CNL-J3, PUTATIVE-RELATED"/>
    <property type="match status" value="1"/>
</dbReference>
<evidence type="ECO:0000259" key="5">
    <source>
        <dbReference type="Pfam" id="PF25019"/>
    </source>
</evidence>
<dbReference type="SUPFAM" id="SSF52058">
    <property type="entry name" value="L domain-like"/>
    <property type="match status" value="1"/>
</dbReference>
<gene>
    <name evidence="6" type="ORF">DEO72_LG3g226</name>
</gene>
<keyword evidence="3" id="KW-0611">Plant defense</keyword>
<evidence type="ECO:0000256" key="3">
    <source>
        <dbReference type="ARBA" id="ARBA00022821"/>
    </source>
</evidence>
<dbReference type="Pfam" id="PF25019">
    <property type="entry name" value="LRR_R13L1-DRL21"/>
    <property type="match status" value="1"/>
</dbReference>
<protein>
    <submittedName>
        <fullName evidence="6">Disease resistance protein RPM1</fullName>
    </submittedName>
</protein>
<keyword evidence="2" id="KW-0547">Nucleotide-binding</keyword>
<keyword evidence="7" id="KW-1185">Reference proteome</keyword>
<dbReference type="InterPro" id="IPR032675">
    <property type="entry name" value="LRR_dom_sf"/>
</dbReference>
<name>A0A4D6LBD3_VIGUN</name>
<dbReference type="PROSITE" id="PS51450">
    <property type="entry name" value="LRR"/>
    <property type="match status" value="1"/>
</dbReference>
<dbReference type="GO" id="GO:0000166">
    <property type="term" value="F:nucleotide binding"/>
    <property type="evidence" value="ECO:0007669"/>
    <property type="project" value="UniProtKB-KW"/>
</dbReference>
<dbReference type="Pfam" id="PF18052">
    <property type="entry name" value="Rx_N"/>
    <property type="match status" value="1"/>
</dbReference>
<dbReference type="AlphaFoldDB" id="A0A4D6LBD3"/>
<sequence>METEMVTGALVSTLLERTIDTLASRFVDIFRATKPNKKQLSDLRMKLLAIDVVAFDAEQKQFTDPRVRDWLLRAKDAVFVAEDLLDEIDYQLLKTQVEAESQSATNKEEKNRFIMHDLLLDLAKYVCGDICIRLGVDEPQGLPKRTRHFSFATDRVQTFDGFENLIDTQKLHTFVQTSWRKYPRYSMSIDDLFSKFKYIRVLSMYHFHILKVPKSIGNLKHLRSIDLSYTNIEKLPDSIGLLYKLQILKLKNCQTLKELPSCLLQLHKLCCLELINTEVKNVHILGKLKNLQVLMNSFCVDIHKEPSIQQLGQINLHGSLRIGELQNIENPSYALEADLKNKPHLVELMLEWNIMGSSPVDSTKARDVIENLQPSKHLKKLSICDYVGKEFPNWVLDNSLPNLVSLELEGCESCERLPPLGLLPSLKDLSIERLDGIVSIDADFHGNNYSSFKSLQTLTFSHMMQWEKWECEAMTGAFPRLQHLYIYFCPKLKGQLPERLVPLETLHITNCKQLEGGRNVLFDWATMKSLTLVGDNMEASFLEMVRDIVPDNSIQYLRLIQTIIVIVQILVTLSLCGPFHYISSRNSGSLFS</sequence>
<evidence type="ECO:0000256" key="2">
    <source>
        <dbReference type="ARBA" id="ARBA00022741"/>
    </source>
</evidence>
<dbReference type="Gene3D" id="1.20.5.4130">
    <property type="match status" value="1"/>
</dbReference>
<dbReference type="GO" id="GO:0006952">
    <property type="term" value="P:defense response"/>
    <property type="evidence" value="ECO:0007669"/>
    <property type="project" value="UniProtKB-KW"/>
</dbReference>
<keyword evidence="1" id="KW-0677">Repeat</keyword>
<feature type="domain" description="R13L1/DRL21-like LRR repeat region" evidence="5">
    <location>
        <begin position="308"/>
        <end position="433"/>
    </location>
</feature>
<dbReference type="InterPro" id="IPR056789">
    <property type="entry name" value="LRR_R13L1-DRL21"/>
</dbReference>
<evidence type="ECO:0000256" key="1">
    <source>
        <dbReference type="ARBA" id="ARBA00022737"/>
    </source>
</evidence>
<dbReference type="Gene3D" id="3.80.10.10">
    <property type="entry name" value="Ribonuclease Inhibitor"/>
    <property type="match status" value="1"/>
</dbReference>
<feature type="domain" description="Disease resistance N-terminal" evidence="4">
    <location>
        <begin position="11"/>
        <end position="102"/>
    </location>
</feature>
<dbReference type="PANTHER" id="PTHR47186">
    <property type="entry name" value="LEUCINE-RICH REPEAT-CONTAINING PROTEIN 57"/>
    <property type="match status" value="1"/>
</dbReference>
<proteinExistence type="predicted"/>
<dbReference type="EMBL" id="CP039347">
    <property type="protein sequence ID" value="QCD85706.1"/>
    <property type="molecule type" value="Genomic_DNA"/>
</dbReference>
<dbReference type="Proteomes" id="UP000501690">
    <property type="component" value="Linkage Group LG3"/>
</dbReference>
<dbReference type="InterPro" id="IPR041118">
    <property type="entry name" value="Rx_N"/>
</dbReference>
<evidence type="ECO:0000313" key="7">
    <source>
        <dbReference type="Proteomes" id="UP000501690"/>
    </source>
</evidence>
<evidence type="ECO:0000259" key="4">
    <source>
        <dbReference type="Pfam" id="PF18052"/>
    </source>
</evidence>
<reference evidence="6 7" key="1">
    <citation type="submission" date="2019-04" db="EMBL/GenBank/DDBJ databases">
        <title>An improved genome assembly and genetic linkage map for asparagus bean, Vigna unguiculata ssp. sesquipedialis.</title>
        <authorList>
            <person name="Xia Q."/>
            <person name="Zhang R."/>
            <person name="Dong Y."/>
        </authorList>
    </citation>
    <scope>NUCLEOTIDE SEQUENCE [LARGE SCALE GENOMIC DNA]</scope>
    <source>
        <tissue evidence="6">Leaf</tissue>
    </source>
</reference>
<dbReference type="InterPro" id="IPR001611">
    <property type="entry name" value="Leu-rich_rpt"/>
</dbReference>
<organism evidence="6 7">
    <name type="scientific">Vigna unguiculata</name>
    <name type="common">Cowpea</name>
    <dbReference type="NCBI Taxonomy" id="3917"/>
    <lineage>
        <taxon>Eukaryota</taxon>
        <taxon>Viridiplantae</taxon>
        <taxon>Streptophyta</taxon>
        <taxon>Embryophyta</taxon>
        <taxon>Tracheophyta</taxon>
        <taxon>Spermatophyta</taxon>
        <taxon>Magnoliopsida</taxon>
        <taxon>eudicotyledons</taxon>
        <taxon>Gunneridae</taxon>
        <taxon>Pentapetalae</taxon>
        <taxon>rosids</taxon>
        <taxon>fabids</taxon>
        <taxon>Fabales</taxon>
        <taxon>Fabaceae</taxon>
        <taxon>Papilionoideae</taxon>
        <taxon>50 kb inversion clade</taxon>
        <taxon>NPAAA clade</taxon>
        <taxon>indigoferoid/millettioid clade</taxon>
        <taxon>Phaseoleae</taxon>
        <taxon>Vigna</taxon>
    </lineage>
</organism>